<dbReference type="InterPro" id="IPR050951">
    <property type="entry name" value="Retrovirus_Pol_polyprotein"/>
</dbReference>
<dbReference type="InterPro" id="IPR012337">
    <property type="entry name" value="RNaseH-like_sf"/>
</dbReference>
<dbReference type="Proteomes" id="UP000762676">
    <property type="component" value="Unassembled WGS sequence"/>
</dbReference>
<sequence>MHVSKCAISAKFRSSNSKEPMISHVIPDRPWPKLGADFFYFGGHDYLLVVDYFSQFTEIAKSPNKATSGVIPVLRPILARHGIPDKMIAENNPFNSFEMHKFARDWNFKITTSSPTRRLQDQVPTTPKLPRPRQVADVNYVLKRQNKHKFYYDRATRQHRTIQHNDDVRVQLGQTLERATVTATRQTPRSYEADTEDRTTPRRNQRLINPSYEPTTVIPADVIEDSITTMQNQSITSIGYGDNKSSSPAVEPTISPPQRSFADIRKIQQTKFSLKVAEK</sequence>
<reference evidence="2 3" key="1">
    <citation type="journal article" date="2021" name="Elife">
        <title>Chloroplast acquisition without the gene transfer in kleptoplastic sea slugs, Plakobranchus ocellatus.</title>
        <authorList>
            <person name="Maeda T."/>
            <person name="Takahashi S."/>
            <person name="Yoshida T."/>
            <person name="Shimamura S."/>
            <person name="Takaki Y."/>
            <person name="Nagai Y."/>
            <person name="Toyoda A."/>
            <person name="Suzuki Y."/>
            <person name="Arimoto A."/>
            <person name="Ishii H."/>
            <person name="Satoh N."/>
            <person name="Nishiyama T."/>
            <person name="Hasebe M."/>
            <person name="Maruyama T."/>
            <person name="Minagawa J."/>
            <person name="Obokata J."/>
            <person name="Shigenobu S."/>
        </authorList>
    </citation>
    <scope>NUCLEOTIDE SEQUENCE [LARGE SCALE GENOMIC DNA]</scope>
</reference>
<keyword evidence="3" id="KW-1185">Reference proteome</keyword>
<dbReference type="EMBL" id="BMAT01009159">
    <property type="protein sequence ID" value="GFR99842.1"/>
    <property type="molecule type" value="Genomic_DNA"/>
</dbReference>
<dbReference type="GO" id="GO:0003676">
    <property type="term" value="F:nucleic acid binding"/>
    <property type="evidence" value="ECO:0007669"/>
    <property type="project" value="InterPro"/>
</dbReference>
<dbReference type="AlphaFoldDB" id="A0AAV4HR30"/>
<dbReference type="Gene3D" id="3.30.420.10">
    <property type="entry name" value="Ribonuclease H-like superfamily/Ribonuclease H"/>
    <property type="match status" value="1"/>
</dbReference>
<dbReference type="PANTHER" id="PTHR37984">
    <property type="entry name" value="PROTEIN CBG26694"/>
    <property type="match status" value="1"/>
</dbReference>
<dbReference type="PANTHER" id="PTHR37984:SF7">
    <property type="entry name" value="INTEGRASE CATALYTIC DOMAIN-CONTAINING PROTEIN"/>
    <property type="match status" value="1"/>
</dbReference>
<evidence type="ECO:0000313" key="2">
    <source>
        <dbReference type="EMBL" id="GFR99842.1"/>
    </source>
</evidence>
<evidence type="ECO:0000256" key="1">
    <source>
        <dbReference type="SAM" id="MobiDB-lite"/>
    </source>
</evidence>
<dbReference type="SUPFAM" id="SSF53098">
    <property type="entry name" value="Ribonuclease H-like"/>
    <property type="match status" value="1"/>
</dbReference>
<feature type="region of interest" description="Disordered" evidence="1">
    <location>
        <begin position="238"/>
        <end position="264"/>
    </location>
</feature>
<evidence type="ECO:0000313" key="3">
    <source>
        <dbReference type="Proteomes" id="UP000762676"/>
    </source>
</evidence>
<name>A0AAV4HR30_9GAST</name>
<gene>
    <name evidence="2" type="ORF">ElyMa_004538300</name>
</gene>
<organism evidence="2 3">
    <name type="scientific">Elysia marginata</name>
    <dbReference type="NCBI Taxonomy" id="1093978"/>
    <lineage>
        <taxon>Eukaryota</taxon>
        <taxon>Metazoa</taxon>
        <taxon>Spiralia</taxon>
        <taxon>Lophotrochozoa</taxon>
        <taxon>Mollusca</taxon>
        <taxon>Gastropoda</taxon>
        <taxon>Heterobranchia</taxon>
        <taxon>Euthyneura</taxon>
        <taxon>Panpulmonata</taxon>
        <taxon>Sacoglossa</taxon>
        <taxon>Placobranchoidea</taxon>
        <taxon>Plakobranchidae</taxon>
        <taxon>Elysia</taxon>
    </lineage>
</organism>
<comment type="caution">
    <text evidence="2">The sequence shown here is derived from an EMBL/GenBank/DDBJ whole genome shotgun (WGS) entry which is preliminary data.</text>
</comment>
<protein>
    <submittedName>
        <fullName evidence="2">Retrovirus-related Pol polyprotein from transposon 297-like Protein</fullName>
    </submittedName>
</protein>
<proteinExistence type="predicted"/>
<dbReference type="InterPro" id="IPR036397">
    <property type="entry name" value="RNaseH_sf"/>
</dbReference>
<accession>A0AAV4HR30</accession>
<feature type="compositionally biased region" description="Polar residues" evidence="1">
    <location>
        <begin position="238"/>
        <end position="248"/>
    </location>
</feature>